<keyword evidence="1" id="KW-0812">Transmembrane</keyword>
<comment type="caution">
    <text evidence="2">The sequence shown here is derived from an EMBL/GenBank/DDBJ whole genome shotgun (WGS) entry which is preliminary data.</text>
</comment>
<dbReference type="AlphaFoldDB" id="A0A8T0T177"/>
<accession>A0A8T0T177</accession>
<keyword evidence="1" id="KW-0472">Membrane</keyword>
<evidence type="ECO:0000313" key="3">
    <source>
        <dbReference type="Proteomes" id="UP000823388"/>
    </source>
</evidence>
<sequence>MDRAAVLLLLALVAVLLWYPLLLPALPPSPPALFIWIPVLMLLLLFALAFSPAARR</sequence>
<evidence type="ECO:0000256" key="1">
    <source>
        <dbReference type="SAM" id="Phobius"/>
    </source>
</evidence>
<evidence type="ECO:0000313" key="2">
    <source>
        <dbReference type="EMBL" id="KAG2603388.1"/>
    </source>
</evidence>
<reference evidence="2" key="1">
    <citation type="submission" date="2020-05" db="EMBL/GenBank/DDBJ databases">
        <title>WGS assembly of Panicum virgatum.</title>
        <authorList>
            <person name="Lovell J.T."/>
            <person name="Jenkins J."/>
            <person name="Shu S."/>
            <person name="Juenger T.E."/>
            <person name="Schmutz J."/>
        </authorList>
    </citation>
    <scope>NUCLEOTIDE SEQUENCE</scope>
    <source>
        <strain evidence="2">AP13</strain>
    </source>
</reference>
<dbReference type="Proteomes" id="UP000823388">
    <property type="component" value="Chromosome 5K"/>
</dbReference>
<proteinExistence type="predicted"/>
<keyword evidence="1" id="KW-1133">Transmembrane helix</keyword>
<keyword evidence="3" id="KW-1185">Reference proteome</keyword>
<dbReference type="EMBL" id="CM029045">
    <property type="protein sequence ID" value="KAG2603388.1"/>
    <property type="molecule type" value="Genomic_DNA"/>
</dbReference>
<gene>
    <name evidence="2" type="ORF">PVAP13_5KG768000</name>
</gene>
<protein>
    <submittedName>
        <fullName evidence="2">Uncharacterized protein</fullName>
    </submittedName>
</protein>
<organism evidence="2 3">
    <name type="scientific">Panicum virgatum</name>
    <name type="common">Blackwell switchgrass</name>
    <dbReference type="NCBI Taxonomy" id="38727"/>
    <lineage>
        <taxon>Eukaryota</taxon>
        <taxon>Viridiplantae</taxon>
        <taxon>Streptophyta</taxon>
        <taxon>Embryophyta</taxon>
        <taxon>Tracheophyta</taxon>
        <taxon>Spermatophyta</taxon>
        <taxon>Magnoliopsida</taxon>
        <taxon>Liliopsida</taxon>
        <taxon>Poales</taxon>
        <taxon>Poaceae</taxon>
        <taxon>PACMAD clade</taxon>
        <taxon>Panicoideae</taxon>
        <taxon>Panicodae</taxon>
        <taxon>Paniceae</taxon>
        <taxon>Panicinae</taxon>
        <taxon>Panicum</taxon>
        <taxon>Panicum sect. Hiantes</taxon>
    </lineage>
</organism>
<name>A0A8T0T177_PANVG</name>
<feature type="transmembrane region" description="Helical" evidence="1">
    <location>
        <begin position="34"/>
        <end position="54"/>
    </location>
</feature>